<dbReference type="Gene3D" id="1.20.58.390">
    <property type="entry name" value="Neurotransmitter-gated ion-channel transmembrane domain"/>
    <property type="match status" value="1"/>
</dbReference>
<evidence type="ECO:0000256" key="3">
    <source>
        <dbReference type="ARBA" id="ARBA00022989"/>
    </source>
</evidence>
<sequence length="223" mass="24585">SEYNGLEEIMLPARSVWTPDISLDNGIEEVVDEKLKNNFQVIVTSEGHVQWSPGGIFKTQCPMDITKLPFDTQKCEIKFACWTSSGSHVLLINETSEVYLDGYEGTAQWEIIGTSSTGGSVYYDSSPGVPYPYVTFSITLKRKPKYYIMNIVVPTILISLVALMVFLMPPETGEKVGLGITVMLSFSVFLLILNENMPKTSDATPLIGTYVTLVMGVTTCSIV</sequence>
<dbReference type="CDD" id="cd19051">
    <property type="entry name" value="LGIC_TM_cation"/>
    <property type="match status" value="1"/>
</dbReference>
<dbReference type="FunFam" id="2.70.170.10:FF:000028">
    <property type="entry name" value="AcetylCholine Receptor"/>
    <property type="match status" value="1"/>
</dbReference>
<dbReference type="InterPro" id="IPR006201">
    <property type="entry name" value="Neur_channel"/>
</dbReference>
<dbReference type="PRINTS" id="PR00252">
    <property type="entry name" value="NRIONCHANNEL"/>
</dbReference>
<dbReference type="SUPFAM" id="SSF63712">
    <property type="entry name" value="Nicotinic receptor ligand binding domain-like"/>
    <property type="match status" value="1"/>
</dbReference>
<dbReference type="InterPro" id="IPR006029">
    <property type="entry name" value="Neurotrans-gated_channel_TM"/>
</dbReference>
<dbReference type="GO" id="GO:0016020">
    <property type="term" value="C:membrane"/>
    <property type="evidence" value="ECO:0007669"/>
    <property type="project" value="UniProtKB-SubCell"/>
</dbReference>
<name>A0A8J1UUL6_OWEFU</name>
<dbReference type="GO" id="GO:0005230">
    <property type="term" value="F:extracellular ligand-gated monoatomic ion channel activity"/>
    <property type="evidence" value="ECO:0007669"/>
    <property type="project" value="InterPro"/>
</dbReference>
<dbReference type="InterPro" id="IPR036719">
    <property type="entry name" value="Neuro-gated_channel_TM_sf"/>
</dbReference>
<gene>
    <name evidence="5" type="ORF">OFUS_LOCUS152</name>
</gene>
<keyword evidence="3" id="KW-1133">Transmembrane helix</keyword>
<dbReference type="Pfam" id="PF02931">
    <property type="entry name" value="Neur_chan_LBD"/>
    <property type="match status" value="1"/>
</dbReference>
<dbReference type="CDD" id="cd18989">
    <property type="entry name" value="LGIC_ECD_cation"/>
    <property type="match status" value="1"/>
</dbReference>
<proteinExistence type="predicted"/>
<dbReference type="InterPro" id="IPR036734">
    <property type="entry name" value="Neur_chan_lig-bd_sf"/>
</dbReference>
<feature type="non-terminal residue" evidence="5">
    <location>
        <position position="223"/>
    </location>
</feature>
<evidence type="ECO:0000256" key="4">
    <source>
        <dbReference type="ARBA" id="ARBA00023136"/>
    </source>
</evidence>
<dbReference type="SUPFAM" id="SSF90112">
    <property type="entry name" value="Neurotransmitter-gated ion-channel transmembrane pore"/>
    <property type="match status" value="1"/>
</dbReference>
<dbReference type="PANTHER" id="PTHR18945">
    <property type="entry name" value="NEUROTRANSMITTER GATED ION CHANNEL"/>
    <property type="match status" value="1"/>
</dbReference>
<comment type="caution">
    <text evidence="5">The sequence shown here is derived from an EMBL/GenBank/DDBJ whole genome shotgun (WGS) entry which is preliminary data.</text>
</comment>
<evidence type="ECO:0000313" key="6">
    <source>
        <dbReference type="Proteomes" id="UP000749559"/>
    </source>
</evidence>
<keyword evidence="4" id="KW-0472">Membrane</keyword>
<organism evidence="5 6">
    <name type="scientific">Owenia fusiformis</name>
    <name type="common">Polychaete worm</name>
    <dbReference type="NCBI Taxonomy" id="6347"/>
    <lineage>
        <taxon>Eukaryota</taxon>
        <taxon>Metazoa</taxon>
        <taxon>Spiralia</taxon>
        <taxon>Lophotrochozoa</taxon>
        <taxon>Annelida</taxon>
        <taxon>Polychaeta</taxon>
        <taxon>Sedentaria</taxon>
        <taxon>Canalipalpata</taxon>
        <taxon>Sabellida</taxon>
        <taxon>Oweniida</taxon>
        <taxon>Oweniidae</taxon>
        <taxon>Owenia</taxon>
    </lineage>
</organism>
<dbReference type="AlphaFoldDB" id="A0A8J1UUL6"/>
<dbReference type="Proteomes" id="UP000749559">
    <property type="component" value="Unassembled WGS sequence"/>
</dbReference>
<comment type="subcellular location">
    <subcellularLocation>
        <location evidence="1">Membrane</location>
        <topology evidence="1">Multi-pass membrane protein</topology>
    </subcellularLocation>
</comment>
<protein>
    <submittedName>
        <fullName evidence="5">Uncharacterized protein</fullName>
    </submittedName>
</protein>
<keyword evidence="2" id="KW-0812">Transmembrane</keyword>
<evidence type="ECO:0000313" key="5">
    <source>
        <dbReference type="EMBL" id="CAH1772381.1"/>
    </source>
</evidence>
<evidence type="ECO:0000256" key="1">
    <source>
        <dbReference type="ARBA" id="ARBA00004141"/>
    </source>
</evidence>
<feature type="non-terminal residue" evidence="5">
    <location>
        <position position="1"/>
    </location>
</feature>
<dbReference type="GO" id="GO:0004888">
    <property type="term" value="F:transmembrane signaling receptor activity"/>
    <property type="evidence" value="ECO:0007669"/>
    <property type="project" value="InterPro"/>
</dbReference>
<dbReference type="InterPro" id="IPR006202">
    <property type="entry name" value="Neur_chan_lig-bd"/>
</dbReference>
<dbReference type="InterPro" id="IPR038050">
    <property type="entry name" value="Neuro_actylchol_rec"/>
</dbReference>
<dbReference type="Pfam" id="PF02932">
    <property type="entry name" value="Neur_chan_memb"/>
    <property type="match status" value="1"/>
</dbReference>
<dbReference type="Gene3D" id="2.70.170.10">
    <property type="entry name" value="Neurotransmitter-gated ion-channel ligand-binding domain"/>
    <property type="match status" value="1"/>
</dbReference>
<dbReference type="EMBL" id="CAIIXF020000001">
    <property type="protein sequence ID" value="CAH1772381.1"/>
    <property type="molecule type" value="Genomic_DNA"/>
</dbReference>
<reference evidence="5" key="1">
    <citation type="submission" date="2022-03" db="EMBL/GenBank/DDBJ databases">
        <authorList>
            <person name="Martin C."/>
        </authorList>
    </citation>
    <scope>NUCLEOTIDE SEQUENCE</scope>
</reference>
<evidence type="ECO:0000256" key="2">
    <source>
        <dbReference type="ARBA" id="ARBA00022692"/>
    </source>
</evidence>
<accession>A0A8J1UUL6</accession>
<keyword evidence="6" id="KW-1185">Reference proteome</keyword>